<dbReference type="InterPro" id="IPR036770">
    <property type="entry name" value="Ankyrin_rpt-contain_sf"/>
</dbReference>
<dbReference type="InterPro" id="IPR002110">
    <property type="entry name" value="Ankyrin_rpt"/>
</dbReference>
<protein>
    <submittedName>
        <fullName evidence="1">Uncharacterized protein</fullName>
    </submittedName>
</protein>
<dbReference type="EMBL" id="VJMJ01000084">
    <property type="protein sequence ID" value="KAF0737484.1"/>
    <property type="molecule type" value="Genomic_DNA"/>
</dbReference>
<accession>A0A6G0XBU3</accession>
<sequence>MTEMKRSKTTQSSTSGVLTSPDLLARILSFQFGVYKDMRAFPKLKLPIVTVPAIVRNTIDQAGINAIKTTLHPWLKTHGIGHLPRLFQCLPHMKSIVVFYAIVVGDCAVLEYMHNQFPKDFPHNTLDLAAWFSQIDVLELATKKNIQGATVSAMNMAALRGKLDVVKWLHRNRSEGCTTTAFDGAATNGHIHVVQWLHANRREGCTTTAMNGAAIHGHLHVVQWLHTHRTEGCTTDAMDSAAQKGNLDMVRWLHFHRAEGCTELALIGAAAGNHLAVVEFLYHQGYTTGRVEAAAMAKKMHNDAVYAYLAAHIARDYSTSVQNFTQMLNDRFH</sequence>
<proteinExistence type="predicted"/>
<name>A0A6G0XBU3_9STRA</name>
<reference evidence="1 2" key="1">
    <citation type="submission" date="2019-07" db="EMBL/GenBank/DDBJ databases">
        <title>Genomics analysis of Aphanomyces spp. identifies a new class of oomycete effector associated with host adaptation.</title>
        <authorList>
            <person name="Gaulin E."/>
        </authorList>
    </citation>
    <scope>NUCLEOTIDE SEQUENCE [LARGE SCALE GENOMIC DNA]</scope>
    <source>
        <strain evidence="1 2">ATCC 201684</strain>
    </source>
</reference>
<gene>
    <name evidence="1" type="ORF">Ae201684_006644</name>
</gene>
<dbReference type="Gene3D" id="1.25.40.20">
    <property type="entry name" value="Ankyrin repeat-containing domain"/>
    <property type="match status" value="1"/>
</dbReference>
<dbReference type="Proteomes" id="UP000481153">
    <property type="component" value="Unassembled WGS sequence"/>
</dbReference>
<comment type="caution">
    <text evidence="1">The sequence shown here is derived from an EMBL/GenBank/DDBJ whole genome shotgun (WGS) entry which is preliminary data.</text>
</comment>
<dbReference type="InterPro" id="IPR052050">
    <property type="entry name" value="SecEffector_AnkRepeat"/>
</dbReference>
<evidence type="ECO:0000313" key="2">
    <source>
        <dbReference type="Proteomes" id="UP000481153"/>
    </source>
</evidence>
<dbReference type="PANTHER" id="PTHR46586">
    <property type="entry name" value="ANKYRIN REPEAT-CONTAINING PROTEIN"/>
    <property type="match status" value="1"/>
</dbReference>
<dbReference type="AlphaFoldDB" id="A0A6G0XBU3"/>
<dbReference type="VEuPathDB" id="FungiDB:AeMF1_014652"/>
<dbReference type="Pfam" id="PF12796">
    <property type="entry name" value="Ank_2"/>
    <property type="match status" value="1"/>
</dbReference>
<evidence type="ECO:0000313" key="1">
    <source>
        <dbReference type="EMBL" id="KAF0737484.1"/>
    </source>
</evidence>
<keyword evidence="2" id="KW-1185">Reference proteome</keyword>
<dbReference type="SUPFAM" id="SSF48403">
    <property type="entry name" value="Ankyrin repeat"/>
    <property type="match status" value="1"/>
</dbReference>
<organism evidence="1 2">
    <name type="scientific">Aphanomyces euteiches</name>
    <dbReference type="NCBI Taxonomy" id="100861"/>
    <lineage>
        <taxon>Eukaryota</taxon>
        <taxon>Sar</taxon>
        <taxon>Stramenopiles</taxon>
        <taxon>Oomycota</taxon>
        <taxon>Saprolegniomycetes</taxon>
        <taxon>Saprolegniales</taxon>
        <taxon>Verrucalvaceae</taxon>
        <taxon>Aphanomyces</taxon>
    </lineage>
</organism>
<dbReference type="PANTHER" id="PTHR46586:SF3">
    <property type="entry name" value="ANKYRIN REPEAT-CONTAINING PROTEIN"/>
    <property type="match status" value="1"/>
</dbReference>